<name>A0ABD2PLE9_9PLAT</name>
<reference evidence="1 2" key="1">
    <citation type="submission" date="2024-11" db="EMBL/GenBank/DDBJ databases">
        <title>Adaptive evolution of stress response genes in parasites aligns with host niche diversity.</title>
        <authorList>
            <person name="Hahn C."/>
            <person name="Resl P."/>
        </authorList>
    </citation>
    <scope>NUCLEOTIDE SEQUENCE [LARGE SCALE GENOMIC DNA]</scope>
    <source>
        <strain evidence="1">EGGRZ-B1_66</strain>
        <tissue evidence="1">Body</tissue>
    </source>
</reference>
<proteinExistence type="predicted"/>
<sequence>MSEEEKLAEACDENDQVKVLKCLNGAYINDDLEGLVKSAYGKDPDLFLRLLKKFDSNLQCMGYILMSIKGLRNRNRDGFKEGHFENYYKLEDIVPFYEAFVQRGSNKMSSHHMDYALKGYYALVMGLKNQLTASLLQKVLILFVNGCNLYAECEDRANYTRLFRLNFLKLLCRLPTRKAFFVVKKTKDLKDFWIDAMFRNYSMCILQFFNKIYVQNDLLERNLVKSLTPFMGGRINRPDDVSYYDRHIGSVFGVPEREYDYFEANRFPNESTDINFLFGLYRESNDRVQLTNLLLTLLLEIAANIYNVNRDVRQIKGGVWNWMIRDLRMQSRMAALVTNFNPDQFCCLCDASSDISKGFFLISE</sequence>
<dbReference type="Proteomes" id="UP001626550">
    <property type="component" value="Unassembled WGS sequence"/>
</dbReference>
<protein>
    <submittedName>
        <fullName evidence="1">Uncharacterized protein</fullName>
    </submittedName>
</protein>
<keyword evidence="2" id="KW-1185">Reference proteome</keyword>
<evidence type="ECO:0000313" key="1">
    <source>
        <dbReference type="EMBL" id="KAL3307930.1"/>
    </source>
</evidence>
<dbReference type="AlphaFoldDB" id="A0ABD2PLE9"/>
<organism evidence="1 2">
    <name type="scientific">Cichlidogyrus casuarinus</name>
    <dbReference type="NCBI Taxonomy" id="1844966"/>
    <lineage>
        <taxon>Eukaryota</taxon>
        <taxon>Metazoa</taxon>
        <taxon>Spiralia</taxon>
        <taxon>Lophotrochozoa</taxon>
        <taxon>Platyhelminthes</taxon>
        <taxon>Monogenea</taxon>
        <taxon>Monopisthocotylea</taxon>
        <taxon>Dactylogyridea</taxon>
        <taxon>Ancyrocephalidae</taxon>
        <taxon>Cichlidogyrus</taxon>
    </lineage>
</organism>
<comment type="caution">
    <text evidence="1">The sequence shown here is derived from an EMBL/GenBank/DDBJ whole genome shotgun (WGS) entry which is preliminary data.</text>
</comment>
<evidence type="ECO:0000313" key="2">
    <source>
        <dbReference type="Proteomes" id="UP001626550"/>
    </source>
</evidence>
<gene>
    <name evidence="1" type="ORF">Ciccas_013545</name>
</gene>
<dbReference type="EMBL" id="JBJKFK010006181">
    <property type="protein sequence ID" value="KAL3307930.1"/>
    <property type="molecule type" value="Genomic_DNA"/>
</dbReference>
<accession>A0ABD2PLE9</accession>